<dbReference type="PANTHER" id="PTHR30283:SF4">
    <property type="entry name" value="PEROXIDE STRESS RESISTANCE PROTEIN YAAA"/>
    <property type="match status" value="1"/>
</dbReference>
<sequence length="254" mass="29149">MKILLSPAKSLDLESSYSNKYSTELLFREESDLLNDKLAEFNRSQLCDLMSISEKLATLNLNRYSAKKANDNTQDRPAIFMFNGDVYDGLNINSISEKHYESLQNSIRILSGMYGVLRPFDVMSPYRLEMGTKLKVNDSNNLYEFWQSKLTDHLNSELSNNELIVNLASQEYFKAINRKQLKSEVISPVFKDFKNGKYKVISFYAKKARGAMAKFLIESDVESLDGIKGFNLEGYQFNPNETKKVNEPVFTRSS</sequence>
<dbReference type="STRING" id="1155689.SAMN05444278_10199"/>
<gene>
    <name evidence="2" type="ORF">SAMN05444278_10199</name>
</gene>
<evidence type="ECO:0000313" key="2">
    <source>
        <dbReference type="EMBL" id="SHE30256.1"/>
    </source>
</evidence>
<organism evidence="2 3">
    <name type="scientific">Psychroflexus salarius</name>
    <dbReference type="NCBI Taxonomy" id="1155689"/>
    <lineage>
        <taxon>Bacteria</taxon>
        <taxon>Pseudomonadati</taxon>
        <taxon>Bacteroidota</taxon>
        <taxon>Flavobacteriia</taxon>
        <taxon>Flavobacteriales</taxon>
        <taxon>Flavobacteriaceae</taxon>
        <taxon>Psychroflexus</taxon>
    </lineage>
</organism>
<dbReference type="RefSeq" id="WP_073190502.1">
    <property type="nucleotide sequence ID" value="NZ_FQTW01000001.1"/>
</dbReference>
<keyword evidence="3" id="KW-1185">Reference proteome</keyword>
<dbReference type="AlphaFoldDB" id="A0A1M4SDH8"/>
<dbReference type="EMBL" id="FQTW01000001">
    <property type="protein sequence ID" value="SHE30256.1"/>
    <property type="molecule type" value="Genomic_DNA"/>
</dbReference>
<name>A0A1M4SDH8_9FLAO</name>
<dbReference type="NCBIfam" id="NF002542">
    <property type="entry name" value="PRK02101.1-3"/>
    <property type="match status" value="1"/>
</dbReference>
<evidence type="ECO:0000313" key="3">
    <source>
        <dbReference type="Proteomes" id="UP000184462"/>
    </source>
</evidence>
<evidence type="ECO:0000256" key="1">
    <source>
        <dbReference type="HAMAP-Rule" id="MF_00652"/>
    </source>
</evidence>
<comment type="similarity">
    <text evidence="1">Belongs to the UPF0246 family.</text>
</comment>
<dbReference type="OrthoDB" id="9777133at2"/>
<proteinExistence type="inferred from homology"/>
<dbReference type="Proteomes" id="UP000184462">
    <property type="component" value="Unassembled WGS sequence"/>
</dbReference>
<dbReference type="GO" id="GO:0033194">
    <property type="term" value="P:response to hydroperoxide"/>
    <property type="evidence" value="ECO:0007669"/>
    <property type="project" value="TreeGrafter"/>
</dbReference>
<dbReference type="GO" id="GO:0005829">
    <property type="term" value="C:cytosol"/>
    <property type="evidence" value="ECO:0007669"/>
    <property type="project" value="TreeGrafter"/>
</dbReference>
<dbReference type="InterPro" id="IPR005583">
    <property type="entry name" value="YaaA"/>
</dbReference>
<protein>
    <recommendedName>
        <fullName evidence="1">UPF0246 protein SAMN05444278_10199</fullName>
    </recommendedName>
</protein>
<dbReference type="Pfam" id="PF03883">
    <property type="entry name" value="H2O2_YaaD"/>
    <property type="match status" value="1"/>
</dbReference>
<dbReference type="HAMAP" id="MF_00652">
    <property type="entry name" value="UPF0246"/>
    <property type="match status" value="1"/>
</dbReference>
<accession>A0A1M4SDH8</accession>
<dbReference type="PANTHER" id="PTHR30283">
    <property type="entry name" value="PEROXIDE STRESS RESPONSE PROTEIN YAAA"/>
    <property type="match status" value="1"/>
</dbReference>
<reference evidence="2 3" key="1">
    <citation type="submission" date="2016-11" db="EMBL/GenBank/DDBJ databases">
        <authorList>
            <person name="Jaros S."/>
            <person name="Januszkiewicz K."/>
            <person name="Wedrychowicz H."/>
        </authorList>
    </citation>
    <scope>NUCLEOTIDE SEQUENCE [LARGE SCALE GENOMIC DNA]</scope>
    <source>
        <strain evidence="2 3">DSM 25661</strain>
    </source>
</reference>